<dbReference type="Proteomes" id="UP000308230">
    <property type="component" value="Unassembled WGS sequence"/>
</dbReference>
<evidence type="ECO:0000313" key="3">
    <source>
        <dbReference type="Proteomes" id="UP000308230"/>
    </source>
</evidence>
<keyword evidence="1" id="KW-1133">Transmembrane helix</keyword>
<keyword evidence="1" id="KW-0472">Membrane</keyword>
<protein>
    <submittedName>
        <fullName evidence="2">Uncharacterized protein</fullName>
    </submittedName>
</protein>
<dbReference type="OrthoDB" id="2692071at2"/>
<dbReference type="RefSeq" id="WP_138125296.1">
    <property type="nucleotide sequence ID" value="NZ_SWLG01000005.1"/>
</dbReference>
<reference evidence="2 3" key="1">
    <citation type="submission" date="2019-04" db="EMBL/GenBank/DDBJ databases">
        <title>Bacillus caeni sp. nov., a bacterium isolated from mangrove sediment.</title>
        <authorList>
            <person name="Huang H."/>
            <person name="Mo K."/>
            <person name="Hu Y."/>
        </authorList>
    </citation>
    <scope>NUCLEOTIDE SEQUENCE [LARGE SCALE GENOMIC DNA]</scope>
    <source>
        <strain evidence="2 3">HB172195</strain>
    </source>
</reference>
<comment type="caution">
    <text evidence="2">The sequence shown here is derived from an EMBL/GenBank/DDBJ whole genome shotgun (WGS) entry which is preliminary data.</text>
</comment>
<feature type="transmembrane region" description="Helical" evidence="1">
    <location>
        <begin position="36"/>
        <end position="57"/>
    </location>
</feature>
<sequence length="69" mass="8035">MGKTVYWAVIFLTLIVNVVALHHTVEAYFGREHEEVFVYTIVGVISSIICFVAYLMWRKAEYKKADNHN</sequence>
<name>A0A5R9FAE4_9BACL</name>
<keyword evidence="3" id="KW-1185">Reference proteome</keyword>
<keyword evidence="1" id="KW-0812">Transmembrane</keyword>
<gene>
    <name evidence="2" type="ORF">FCL54_08420</name>
</gene>
<proteinExistence type="predicted"/>
<accession>A0A5R9FAE4</accession>
<organism evidence="2 3">
    <name type="scientific">Exobacillus caeni</name>
    <dbReference type="NCBI Taxonomy" id="2574798"/>
    <lineage>
        <taxon>Bacteria</taxon>
        <taxon>Bacillati</taxon>
        <taxon>Bacillota</taxon>
        <taxon>Bacilli</taxon>
        <taxon>Bacillales</taxon>
        <taxon>Guptibacillaceae</taxon>
        <taxon>Exobacillus</taxon>
    </lineage>
</organism>
<dbReference type="AlphaFoldDB" id="A0A5R9FAE4"/>
<dbReference type="EMBL" id="SWLG01000005">
    <property type="protein sequence ID" value="TLS37833.1"/>
    <property type="molecule type" value="Genomic_DNA"/>
</dbReference>
<evidence type="ECO:0000313" key="2">
    <source>
        <dbReference type="EMBL" id="TLS37833.1"/>
    </source>
</evidence>
<evidence type="ECO:0000256" key="1">
    <source>
        <dbReference type="SAM" id="Phobius"/>
    </source>
</evidence>